<dbReference type="PANTHER" id="PTHR30348:SF4">
    <property type="entry name" value="DUF72 DOMAIN-CONTAINING PROTEIN"/>
    <property type="match status" value="1"/>
</dbReference>
<dbReference type="PANTHER" id="PTHR30348">
    <property type="entry name" value="UNCHARACTERIZED PROTEIN YECE"/>
    <property type="match status" value="1"/>
</dbReference>
<dbReference type="InterPro" id="IPR002763">
    <property type="entry name" value="DUF72"/>
</dbReference>
<comment type="caution">
    <text evidence="1">The sequence shown here is derived from an EMBL/GenBank/DDBJ whole genome shotgun (WGS) entry which is preliminary data.</text>
</comment>
<name>A0A7C0U1N7_DESA2</name>
<reference evidence="1" key="1">
    <citation type="journal article" date="2020" name="mSystems">
        <title>Genome- and Community-Level Interaction Insights into Carbon Utilization and Element Cycling Functions of Hydrothermarchaeota in Hydrothermal Sediment.</title>
        <authorList>
            <person name="Zhou Z."/>
            <person name="Liu Y."/>
            <person name="Xu W."/>
            <person name="Pan J."/>
            <person name="Luo Z.H."/>
            <person name="Li M."/>
        </authorList>
    </citation>
    <scope>NUCLEOTIDE SEQUENCE [LARGE SCALE GENOMIC DNA]</scope>
    <source>
        <strain evidence="1">HyVt-233</strain>
    </source>
</reference>
<organism evidence="1">
    <name type="scientific">Desulfofervidus auxilii</name>
    <dbReference type="NCBI Taxonomy" id="1621989"/>
    <lineage>
        <taxon>Bacteria</taxon>
        <taxon>Pseudomonadati</taxon>
        <taxon>Thermodesulfobacteriota</taxon>
        <taxon>Candidatus Desulfofervidia</taxon>
        <taxon>Candidatus Desulfofervidales</taxon>
        <taxon>Candidatus Desulfofervidaceae</taxon>
        <taxon>Candidatus Desulfofervidus</taxon>
    </lineage>
</organism>
<gene>
    <name evidence="1" type="ORF">ENG63_01180</name>
</gene>
<dbReference type="Proteomes" id="UP000886289">
    <property type="component" value="Unassembled WGS sequence"/>
</dbReference>
<proteinExistence type="predicted"/>
<accession>A0A7C0U1N7</accession>
<dbReference type="Pfam" id="PF01904">
    <property type="entry name" value="DUF72"/>
    <property type="match status" value="1"/>
</dbReference>
<dbReference type="Gene3D" id="3.20.20.410">
    <property type="entry name" value="Protein of unknown function UPF0759"/>
    <property type="match status" value="1"/>
</dbReference>
<dbReference type="AlphaFoldDB" id="A0A7C0U1N7"/>
<protein>
    <submittedName>
        <fullName evidence="1">DUF72 domain-containing protein</fullName>
    </submittedName>
</protein>
<sequence length="249" mass="29786">MVGKLFIGTSGYHYAHWRKGVFYPAKLPQSQELKYYSQFFDTVELNVTFYRLPQIKAFLSWYNRTPEHFIFAVKGSRFITHIKRLKDIEQPLSQFFERVVFLKEKLGVILWQLPPGFKCDLERLKYFLKQLNAYKNLYHAFEFRHLSWFCTEVYEILKKFKMTICHADWPGLKVTPPIDFPFIYIRRHGPPTQRLYTGCYTIEEIKADAIFIKNCLKQGKDVFIYFNNDAFGYAVKNALELKECLKRLH</sequence>
<dbReference type="InterPro" id="IPR036520">
    <property type="entry name" value="UPF0759_sf"/>
</dbReference>
<dbReference type="SUPFAM" id="SSF117396">
    <property type="entry name" value="TM1631-like"/>
    <property type="match status" value="1"/>
</dbReference>
<dbReference type="EMBL" id="DRBS01000048">
    <property type="protein sequence ID" value="HDD43463.1"/>
    <property type="molecule type" value="Genomic_DNA"/>
</dbReference>
<evidence type="ECO:0000313" key="1">
    <source>
        <dbReference type="EMBL" id="HDD43463.1"/>
    </source>
</evidence>